<evidence type="ECO:0000313" key="2">
    <source>
        <dbReference type="EMBL" id="ANO57993.1"/>
    </source>
</evidence>
<gene>
    <name evidence="2" type="ORF">LVP1_g064</name>
</gene>
<dbReference type="InterPro" id="IPR051673">
    <property type="entry name" value="SSDNA_exonuclease_RecJ"/>
</dbReference>
<keyword evidence="2" id="KW-0269">Exonuclease</keyword>
<evidence type="ECO:0000313" key="3">
    <source>
        <dbReference type="Proteomes" id="UP000222183"/>
    </source>
</evidence>
<name>A0A1S5RCU4_9CAUD</name>
<dbReference type="InterPro" id="IPR038763">
    <property type="entry name" value="DHH_sf"/>
</dbReference>
<protein>
    <submittedName>
        <fullName evidence="2">Single-stranded-DNA-specific exonuclease</fullName>
    </submittedName>
</protein>
<keyword evidence="2" id="KW-0540">Nuclease</keyword>
<sequence>MRIVKSDEDLANDQIDGFNINILPKTVGNMVEQAIEYRKHHVWDTSDGSIDVDDLPYKSELNRIADDLHENNRRIAILVDVDVDGYCSSAIIYKALKAVNEKLDIDTLLPNAKLHGIKANIDLVKKDYDYLFLPDSSANDLHTIAELEKSGTKCVVIDHHIIEQEPYLLDNPDKFLICSNQYQDSELDRNLTGAGMALLVTKLWKQKYDIELNYDLAALGQIADMSNLDDKDIWEIVQKGLANMNSKMLTTFFEDDLELLTVKHLQFSLIPRINAVSRIGEHEDRELIFDALIDQDELKPVSVRHKGQDGKFHTETVKMDVYSRAKRTLDKVKGRQDRLVKKALKDVEFLTNRNDNFNVAVLDKKYDKGISGLVANKMLGNTKQPTLVVKRNGERLDGSGRFPVTINGLQLLQGVNAFAAGHEQAFGVGFKANQFDDVSEAIGIAVNDAPDYVYRVDEALVNELPSVAEIRAIYQSSKTFRGAKDEPLIAVLGLKVEKRNITLKNNWLKITLGDIIVNDFNATDDIKRYVESGFGDKCFSFVCSAGFNFWTGRPIPTLTVEKLVKSDGVEVGVTKDNFIF</sequence>
<keyword evidence="2" id="KW-0378">Hydrolase</keyword>
<evidence type="ECO:0000259" key="1">
    <source>
        <dbReference type="Pfam" id="PF01368"/>
    </source>
</evidence>
<dbReference type="PANTHER" id="PTHR30255:SF2">
    <property type="entry name" value="SINGLE-STRANDED-DNA-SPECIFIC EXONUCLEASE RECJ"/>
    <property type="match status" value="1"/>
</dbReference>
<dbReference type="EMBL" id="KX223815">
    <property type="protein sequence ID" value="ANO57993.1"/>
    <property type="molecule type" value="Genomic_DNA"/>
</dbReference>
<feature type="domain" description="DDH" evidence="1">
    <location>
        <begin position="74"/>
        <end position="216"/>
    </location>
</feature>
<proteinExistence type="predicted"/>
<organism evidence="2 3">
    <name type="scientific">Lactobacillus phage P1</name>
    <dbReference type="NCBI Taxonomy" id="1846168"/>
    <lineage>
        <taxon>Viruses</taxon>
        <taxon>Duplodnaviria</taxon>
        <taxon>Heunggongvirae</taxon>
        <taxon>Uroviricota</taxon>
        <taxon>Caudoviricetes</taxon>
        <taxon>Tybeckvirinae</taxon>
        <taxon>Maenadvirus</taxon>
        <taxon>Maenadvirus P1</taxon>
    </lineage>
</organism>
<dbReference type="Proteomes" id="UP000222183">
    <property type="component" value="Segment"/>
</dbReference>
<dbReference type="Gene3D" id="3.10.310.30">
    <property type="match status" value="1"/>
</dbReference>
<dbReference type="Gene3D" id="3.90.1640.30">
    <property type="match status" value="1"/>
</dbReference>
<dbReference type="Pfam" id="PF01368">
    <property type="entry name" value="DHH"/>
    <property type="match status" value="1"/>
</dbReference>
<dbReference type="PANTHER" id="PTHR30255">
    <property type="entry name" value="SINGLE-STRANDED-DNA-SPECIFIC EXONUCLEASE RECJ"/>
    <property type="match status" value="1"/>
</dbReference>
<keyword evidence="3" id="KW-1185">Reference proteome</keyword>
<dbReference type="GO" id="GO:0004527">
    <property type="term" value="F:exonuclease activity"/>
    <property type="evidence" value="ECO:0007669"/>
    <property type="project" value="UniProtKB-KW"/>
</dbReference>
<accession>A0A1S5RCU4</accession>
<reference evidence="2 3" key="1">
    <citation type="journal article" date="2016" name="J. Dairy Sci.">
        <title>Characterization and adsorption of Lactobacillus virulent phage P1.</title>
        <authorList>
            <person name="Chen X."/>
            <person name="Xi Y."/>
            <person name="Zhang H."/>
            <person name="Wang Z."/>
            <person name="Fan M."/>
            <person name="Liu Y."/>
            <person name="Wu W."/>
        </authorList>
    </citation>
    <scope>NUCLEOTIDE SEQUENCE [LARGE SCALE GENOMIC DNA]</scope>
</reference>
<dbReference type="InterPro" id="IPR001667">
    <property type="entry name" value="DDH_dom"/>
</dbReference>
<dbReference type="SUPFAM" id="SSF64182">
    <property type="entry name" value="DHH phosphoesterases"/>
    <property type="match status" value="1"/>
</dbReference>